<dbReference type="Proteomes" id="UP000824890">
    <property type="component" value="Unassembled WGS sequence"/>
</dbReference>
<sequence>MEKHFLIADPSASTSATASAHEHVPESQSQGRSPQANHMYVPPVQYELPPYYPQYEADYQPQFEADFQPQLLKKEHHNLFPGLTRQHTSILMGRLCILKQKGSKTMWRFESRKSRHKCPNKSLKIVPKKRGQMVGISTVNDVLKARTAYAARMHDDSKLRTDLMAANQVILELSADNHANGTHIMSLAGMFDNVVETNPALAQMWQAVRPTINPDPTPEKQADLEQRAAHRSSEIFDYINLNN</sequence>
<accession>A0ABQ7YSD2</accession>
<evidence type="ECO:0000256" key="1">
    <source>
        <dbReference type="SAM" id="MobiDB-lite"/>
    </source>
</evidence>
<evidence type="ECO:0000313" key="2">
    <source>
        <dbReference type="EMBL" id="KAH0870178.1"/>
    </source>
</evidence>
<proteinExistence type="predicted"/>
<keyword evidence="3" id="KW-1185">Reference proteome</keyword>
<organism evidence="2 3">
    <name type="scientific">Brassica napus</name>
    <name type="common">Rape</name>
    <dbReference type="NCBI Taxonomy" id="3708"/>
    <lineage>
        <taxon>Eukaryota</taxon>
        <taxon>Viridiplantae</taxon>
        <taxon>Streptophyta</taxon>
        <taxon>Embryophyta</taxon>
        <taxon>Tracheophyta</taxon>
        <taxon>Spermatophyta</taxon>
        <taxon>Magnoliopsida</taxon>
        <taxon>eudicotyledons</taxon>
        <taxon>Gunneridae</taxon>
        <taxon>Pentapetalae</taxon>
        <taxon>rosids</taxon>
        <taxon>malvids</taxon>
        <taxon>Brassicales</taxon>
        <taxon>Brassicaceae</taxon>
        <taxon>Brassiceae</taxon>
        <taxon>Brassica</taxon>
    </lineage>
</organism>
<name>A0ABQ7YSD2_BRANA</name>
<comment type="caution">
    <text evidence="2">The sequence shown here is derived from an EMBL/GenBank/DDBJ whole genome shotgun (WGS) entry which is preliminary data.</text>
</comment>
<protein>
    <submittedName>
        <fullName evidence="2">Uncharacterized protein</fullName>
    </submittedName>
</protein>
<reference evidence="2 3" key="1">
    <citation type="submission" date="2021-05" db="EMBL/GenBank/DDBJ databases">
        <title>Genome Assembly of Synthetic Allotetraploid Brassica napus Reveals Homoeologous Exchanges between Subgenomes.</title>
        <authorList>
            <person name="Davis J.T."/>
        </authorList>
    </citation>
    <scope>NUCLEOTIDE SEQUENCE [LARGE SCALE GENOMIC DNA]</scope>
    <source>
        <strain evidence="3">cv. Da-Ae</strain>
        <tissue evidence="2">Seedling</tissue>
    </source>
</reference>
<gene>
    <name evidence="2" type="ORF">HID58_077200</name>
</gene>
<feature type="compositionally biased region" description="Polar residues" evidence="1">
    <location>
        <begin position="26"/>
        <end position="36"/>
    </location>
</feature>
<feature type="region of interest" description="Disordered" evidence="1">
    <location>
        <begin position="1"/>
        <end position="37"/>
    </location>
</feature>
<evidence type="ECO:0000313" key="3">
    <source>
        <dbReference type="Proteomes" id="UP000824890"/>
    </source>
</evidence>
<dbReference type="EMBL" id="JAGKQM010000017">
    <property type="protein sequence ID" value="KAH0870178.1"/>
    <property type="molecule type" value="Genomic_DNA"/>
</dbReference>